<organism evidence="9 10">
    <name type="scientific">Noviherbaspirillum humi</name>
    <dbReference type="NCBI Taxonomy" id="1688639"/>
    <lineage>
        <taxon>Bacteria</taxon>
        <taxon>Pseudomonadati</taxon>
        <taxon>Pseudomonadota</taxon>
        <taxon>Betaproteobacteria</taxon>
        <taxon>Burkholderiales</taxon>
        <taxon>Oxalobacteraceae</taxon>
        <taxon>Noviherbaspirillum</taxon>
    </lineage>
</organism>
<feature type="transmembrane region" description="Helical" evidence="7">
    <location>
        <begin position="55"/>
        <end position="75"/>
    </location>
</feature>
<keyword evidence="6 7" id="KW-0472">Membrane</keyword>
<keyword evidence="5 7" id="KW-1133">Transmembrane helix</keyword>
<dbReference type="RefSeq" id="WP_089399820.1">
    <property type="nucleotide sequence ID" value="NZ_FZOT01000008.1"/>
</dbReference>
<evidence type="ECO:0000256" key="4">
    <source>
        <dbReference type="ARBA" id="ARBA00022692"/>
    </source>
</evidence>
<dbReference type="InterPro" id="IPR007353">
    <property type="entry name" value="DUF421"/>
</dbReference>
<dbReference type="Proteomes" id="UP000198284">
    <property type="component" value="Unassembled WGS sequence"/>
</dbReference>
<proteinExistence type="inferred from homology"/>
<dbReference type="InterPro" id="IPR023090">
    <property type="entry name" value="UPF0702_alpha/beta_dom_sf"/>
</dbReference>
<evidence type="ECO:0000259" key="8">
    <source>
        <dbReference type="Pfam" id="PF04239"/>
    </source>
</evidence>
<keyword evidence="4 7" id="KW-0812">Transmembrane</keyword>
<comment type="similarity">
    <text evidence="2">Belongs to the UPF0702 family.</text>
</comment>
<protein>
    <recommendedName>
        <fullName evidence="8">YetF C-terminal domain-containing protein</fullName>
    </recommendedName>
</protein>
<dbReference type="PANTHER" id="PTHR34582">
    <property type="entry name" value="UPF0702 TRANSMEMBRANE PROTEIN YCAP"/>
    <property type="match status" value="1"/>
</dbReference>
<reference evidence="9 10" key="1">
    <citation type="submission" date="2017-06" db="EMBL/GenBank/DDBJ databases">
        <authorList>
            <person name="Kim H.J."/>
            <person name="Triplett B.A."/>
        </authorList>
    </citation>
    <scope>NUCLEOTIDE SEQUENCE [LARGE SCALE GENOMIC DNA]</scope>
    <source>
        <strain evidence="9 10">U15</strain>
    </source>
</reference>
<evidence type="ECO:0000256" key="6">
    <source>
        <dbReference type="ARBA" id="ARBA00023136"/>
    </source>
</evidence>
<evidence type="ECO:0000313" key="9">
    <source>
        <dbReference type="EMBL" id="SNS86966.1"/>
    </source>
</evidence>
<dbReference type="EMBL" id="FZOT01000008">
    <property type="protein sequence ID" value="SNS86966.1"/>
    <property type="molecule type" value="Genomic_DNA"/>
</dbReference>
<dbReference type="GO" id="GO:0005886">
    <property type="term" value="C:plasma membrane"/>
    <property type="evidence" value="ECO:0007669"/>
    <property type="project" value="UniProtKB-SubCell"/>
</dbReference>
<dbReference type="PANTHER" id="PTHR34582:SF6">
    <property type="entry name" value="UPF0702 TRANSMEMBRANE PROTEIN YCAP"/>
    <property type="match status" value="1"/>
</dbReference>
<accession>A0A239HZL8</accession>
<evidence type="ECO:0000256" key="1">
    <source>
        <dbReference type="ARBA" id="ARBA00004651"/>
    </source>
</evidence>
<dbReference type="Gene3D" id="3.30.240.20">
    <property type="entry name" value="bsu07140 like domains"/>
    <property type="match status" value="1"/>
</dbReference>
<evidence type="ECO:0000256" key="7">
    <source>
        <dbReference type="SAM" id="Phobius"/>
    </source>
</evidence>
<feature type="domain" description="YetF C-terminal" evidence="8">
    <location>
        <begin position="78"/>
        <end position="148"/>
    </location>
</feature>
<sequence>MEIILRAAAIYFFLLVLFRLTGTRTLSELTTFDMILLLILSEAVQNALVDEDKSVVTGIAVVTTFVMMDLGLSILKKRFRGVERIAEGVPVVLVDRGKLLEEQLARTHVTRTDILQTARQDHGIAEMSQIKYAVLETSGGISIIPVEKDMEQMLEEKIEAALRRVLAQK</sequence>
<keyword evidence="3" id="KW-1003">Cell membrane</keyword>
<evidence type="ECO:0000256" key="3">
    <source>
        <dbReference type="ARBA" id="ARBA00022475"/>
    </source>
</evidence>
<evidence type="ECO:0000256" key="5">
    <source>
        <dbReference type="ARBA" id="ARBA00022989"/>
    </source>
</evidence>
<dbReference type="AlphaFoldDB" id="A0A239HZL8"/>
<dbReference type="OrthoDB" id="9793799at2"/>
<evidence type="ECO:0000256" key="2">
    <source>
        <dbReference type="ARBA" id="ARBA00006448"/>
    </source>
</evidence>
<gene>
    <name evidence="9" type="ORF">SAMN06265795_10843</name>
</gene>
<comment type="subcellular location">
    <subcellularLocation>
        <location evidence="1">Cell membrane</location>
        <topology evidence="1">Multi-pass membrane protein</topology>
    </subcellularLocation>
</comment>
<evidence type="ECO:0000313" key="10">
    <source>
        <dbReference type="Proteomes" id="UP000198284"/>
    </source>
</evidence>
<dbReference type="Pfam" id="PF04239">
    <property type="entry name" value="DUF421"/>
    <property type="match status" value="1"/>
</dbReference>
<keyword evidence="10" id="KW-1185">Reference proteome</keyword>
<name>A0A239HZL8_9BURK</name>